<name>A0A4U8YV63_METTU</name>
<keyword evidence="2" id="KW-0067">ATP-binding</keyword>
<reference evidence="3 4" key="1">
    <citation type="submission" date="2019-03" db="EMBL/GenBank/DDBJ databases">
        <authorList>
            <person name="Kox A.R. M."/>
        </authorList>
    </citation>
    <scope>NUCLEOTIDE SEQUENCE [LARGE SCALE GENOMIC DNA]</scope>
    <source>
        <strain evidence="3">MTUNDRAET4 annotated genome</strain>
    </source>
</reference>
<organism evidence="3 4">
    <name type="scientific">Methylocella tundrae</name>
    <dbReference type="NCBI Taxonomy" id="227605"/>
    <lineage>
        <taxon>Bacteria</taxon>
        <taxon>Pseudomonadati</taxon>
        <taxon>Pseudomonadota</taxon>
        <taxon>Alphaproteobacteria</taxon>
        <taxon>Hyphomicrobiales</taxon>
        <taxon>Beijerinckiaceae</taxon>
        <taxon>Methylocella</taxon>
    </lineage>
</organism>
<dbReference type="AlphaFoldDB" id="A0A4U8YV63"/>
<dbReference type="Proteomes" id="UP000294360">
    <property type="component" value="Chromosome"/>
</dbReference>
<dbReference type="Pfam" id="PF10609">
    <property type="entry name" value="ParA"/>
    <property type="match status" value="1"/>
</dbReference>
<dbReference type="GO" id="GO:0016226">
    <property type="term" value="P:iron-sulfur cluster assembly"/>
    <property type="evidence" value="ECO:0007669"/>
    <property type="project" value="InterPro"/>
</dbReference>
<protein>
    <submittedName>
        <fullName evidence="3">Antiporter inner membrane protein</fullName>
    </submittedName>
</protein>
<evidence type="ECO:0000256" key="1">
    <source>
        <dbReference type="ARBA" id="ARBA00022741"/>
    </source>
</evidence>
<dbReference type="SUPFAM" id="SSF52540">
    <property type="entry name" value="P-loop containing nucleoside triphosphate hydrolases"/>
    <property type="match status" value="1"/>
</dbReference>
<dbReference type="KEGG" id="mtun:MTUNDRAET4_0765"/>
<dbReference type="GO" id="GO:0005524">
    <property type="term" value="F:ATP binding"/>
    <property type="evidence" value="ECO:0007669"/>
    <property type="project" value="UniProtKB-KW"/>
</dbReference>
<accession>A0A4U8YV63</accession>
<dbReference type="EMBL" id="LR536450">
    <property type="protein sequence ID" value="VFU07658.1"/>
    <property type="molecule type" value="Genomic_DNA"/>
</dbReference>
<evidence type="ECO:0000256" key="2">
    <source>
        <dbReference type="ARBA" id="ARBA00022840"/>
    </source>
</evidence>
<proteinExistence type="predicted"/>
<dbReference type="InterPro" id="IPR044304">
    <property type="entry name" value="NUBPL-like"/>
</dbReference>
<keyword evidence="1" id="KW-0547">Nucleotide-binding</keyword>
<dbReference type="PANTHER" id="PTHR42961">
    <property type="entry name" value="IRON-SULFUR PROTEIN NUBPL"/>
    <property type="match status" value="1"/>
</dbReference>
<dbReference type="InterPro" id="IPR033756">
    <property type="entry name" value="YlxH/NBP35"/>
</dbReference>
<dbReference type="Gene3D" id="3.40.50.300">
    <property type="entry name" value="P-loop containing nucleotide triphosphate hydrolases"/>
    <property type="match status" value="1"/>
</dbReference>
<gene>
    <name evidence="3" type="ORF">MTUNDRAET4_0765</name>
</gene>
<evidence type="ECO:0000313" key="3">
    <source>
        <dbReference type="EMBL" id="VFU07658.1"/>
    </source>
</evidence>
<sequence length="145" mass="15589">MPPGTGDAQLTLAQNVPLAGAVIVSTPQDLALIDARRGIAMFNKVEVPVLGIVENMSYFICPHCGGRSDIFNHGGARREAERDGAPFLGEVPLHMDIREHSDSGRPVVATDPEGPHAKVYRDIASQIKARLEKGTMRAAPKIVIE</sequence>
<dbReference type="GO" id="GO:0051539">
    <property type="term" value="F:4 iron, 4 sulfur cluster binding"/>
    <property type="evidence" value="ECO:0007669"/>
    <property type="project" value="TreeGrafter"/>
</dbReference>
<evidence type="ECO:0000313" key="4">
    <source>
        <dbReference type="Proteomes" id="UP000294360"/>
    </source>
</evidence>
<dbReference type="PANTHER" id="PTHR42961:SF2">
    <property type="entry name" value="IRON-SULFUR PROTEIN NUBPL"/>
    <property type="match status" value="1"/>
</dbReference>
<dbReference type="InterPro" id="IPR027417">
    <property type="entry name" value="P-loop_NTPase"/>
</dbReference>